<protein>
    <submittedName>
        <fullName evidence="2">Uncharacterized protein</fullName>
    </submittedName>
</protein>
<name>A0AAN7PPQ2_9COLE</name>
<evidence type="ECO:0000256" key="1">
    <source>
        <dbReference type="SAM" id="Phobius"/>
    </source>
</evidence>
<gene>
    <name evidence="2" type="ORF">RN001_015453</name>
</gene>
<keyword evidence="1" id="KW-1133">Transmembrane helix</keyword>
<dbReference type="InterPro" id="IPR031833">
    <property type="entry name" value="DUF4748"/>
</dbReference>
<keyword evidence="1" id="KW-0472">Membrane</keyword>
<dbReference type="Proteomes" id="UP001353858">
    <property type="component" value="Unassembled WGS sequence"/>
</dbReference>
<accession>A0AAN7PPQ2</accession>
<feature type="transmembrane region" description="Helical" evidence="1">
    <location>
        <begin position="6"/>
        <end position="25"/>
    </location>
</feature>
<keyword evidence="1" id="KW-0812">Transmembrane</keyword>
<evidence type="ECO:0000313" key="3">
    <source>
        <dbReference type="Proteomes" id="UP001353858"/>
    </source>
</evidence>
<dbReference type="AlphaFoldDB" id="A0AAN7PPQ2"/>
<sequence>MKLTNSTRIGISWSIIVAAGVYAFYLSKNDIISKRVEHMKIRERMYTNIIDTNEASKE</sequence>
<proteinExistence type="predicted"/>
<dbReference type="Pfam" id="PF15932">
    <property type="entry name" value="DUF4748"/>
    <property type="match status" value="1"/>
</dbReference>
<reference evidence="3" key="1">
    <citation type="submission" date="2023-01" db="EMBL/GenBank/DDBJ databases">
        <title>Key to firefly adult light organ development and bioluminescence: homeobox transcription factors regulate luciferase expression and transportation to peroxisome.</title>
        <authorList>
            <person name="Fu X."/>
        </authorList>
    </citation>
    <scope>NUCLEOTIDE SEQUENCE [LARGE SCALE GENOMIC DNA]</scope>
</reference>
<evidence type="ECO:0000313" key="2">
    <source>
        <dbReference type="EMBL" id="KAK4873424.1"/>
    </source>
</evidence>
<dbReference type="EMBL" id="JARPUR010000007">
    <property type="protein sequence ID" value="KAK4873424.1"/>
    <property type="molecule type" value="Genomic_DNA"/>
</dbReference>
<organism evidence="2 3">
    <name type="scientific">Aquatica leii</name>
    <dbReference type="NCBI Taxonomy" id="1421715"/>
    <lineage>
        <taxon>Eukaryota</taxon>
        <taxon>Metazoa</taxon>
        <taxon>Ecdysozoa</taxon>
        <taxon>Arthropoda</taxon>
        <taxon>Hexapoda</taxon>
        <taxon>Insecta</taxon>
        <taxon>Pterygota</taxon>
        <taxon>Neoptera</taxon>
        <taxon>Endopterygota</taxon>
        <taxon>Coleoptera</taxon>
        <taxon>Polyphaga</taxon>
        <taxon>Elateriformia</taxon>
        <taxon>Elateroidea</taxon>
        <taxon>Lampyridae</taxon>
        <taxon>Luciolinae</taxon>
        <taxon>Aquatica</taxon>
    </lineage>
</organism>
<keyword evidence="3" id="KW-1185">Reference proteome</keyword>
<comment type="caution">
    <text evidence="2">The sequence shown here is derived from an EMBL/GenBank/DDBJ whole genome shotgun (WGS) entry which is preliminary data.</text>
</comment>